<dbReference type="GO" id="GO:0000727">
    <property type="term" value="P:double-strand break repair via break-induced replication"/>
    <property type="evidence" value="ECO:0007669"/>
    <property type="project" value="TreeGrafter"/>
</dbReference>
<protein>
    <recommendedName>
        <fullName evidence="9">CDC45-like protein</fullName>
    </recommendedName>
</protein>
<feature type="compositionally biased region" description="Acidic residues" evidence="6">
    <location>
        <begin position="165"/>
        <end position="180"/>
    </location>
</feature>
<evidence type="ECO:0000256" key="3">
    <source>
        <dbReference type="ARBA" id="ARBA00022705"/>
    </source>
</evidence>
<dbReference type="EMBL" id="KN817587">
    <property type="protein sequence ID" value="KJA18558.1"/>
    <property type="molecule type" value="Genomic_DNA"/>
</dbReference>
<evidence type="ECO:0000256" key="4">
    <source>
        <dbReference type="ARBA" id="ARBA00023242"/>
    </source>
</evidence>
<evidence type="ECO:0008006" key="9">
    <source>
        <dbReference type="Google" id="ProtNLM"/>
    </source>
</evidence>
<dbReference type="AlphaFoldDB" id="A0A0D2M5U6"/>
<dbReference type="GO" id="GO:0003697">
    <property type="term" value="F:single-stranded DNA binding"/>
    <property type="evidence" value="ECO:0007669"/>
    <property type="project" value="TreeGrafter"/>
</dbReference>
<keyword evidence="4" id="KW-0539">Nucleus</keyword>
<evidence type="ECO:0000256" key="6">
    <source>
        <dbReference type="SAM" id="MobiDB-lite"/>
    </source>
</evidence>
<dbReference type="Pfam" id="PF02724">
    <property type="entry name" value="CDC45"/>
    <property type="match status" value="1"/>
</dbReference>
<feature type="region of interest" description="Disordered" evidence="6">
    <location>
        <begin position="163"/>
        <end position="215"/>
    </location>
</feature>
<dbReference type="PANTHER" id="PTHR10507">
    <property type="entry name" value="CDC45-RELATED PROTEIN"/>
    <property type="match status" value="1"/>
</dbReference>
<comment type="similarity">
    <text evidence="2">Belongs to the CDC45 family.</text>
</comment>
<evidence type="ECO:0000313" key="7">
    <source>
        <dbReference type="EMBL" id="KJA18558.1"/>
    </source>
</evidence>
<dbReference type="GO" id="GO:0003682">
    <property type="term" value="F:chromatin binding"/>
    <property type="evidence" value="ECO:0007669"/>
    <property type="project" value="TreeGrafter"/>
</dbReference>
<evidence type="ECO:0000256" key="1">
    <source>
        <dbReference type="ARBA" id="ARBA00004123"/>
    </source>
</evidence>
<proteinExistence type="inferred from homology"/>
<name>A0A0D2M5U6_HYPSF</name>
<accession>A0A0D2M5U6</accession>
<dbReference type="GO" id="GO:1902977">
    <property type="term" value="P:mitotic DNA replication preinitiation complex assembly"/>
    <property type="evidence" value="ECO:0007669"/>
    <property type="project" value="TreeGrafter"/>
</dbReference>
<comment type="subcellular location">
    <subcellularLocation>
        <location evidence="1">Nucleus</location>
    </subcellularLocation>
</comment>
<evidence type="ECO:0000313" key="8">
    <source>
        <dbReference type="Proteomes" id="UP000054270"/>
    </source>
</evidence>
<sequence length="693" mass="78362">MVNLLPPQLAGNDNSYLYAYNGILSAHRRSPLTSASSVIMLVAPDVDALCAARMLAMLFKQDDVGYRIIPVSQNEQVTDIVQDLVNFSDLHSLLLINMGNVLDIPRESYLGRLDLKVMIHVIDSSRPVSLTNLFMGGKNGNRVLIWDDEDSLSKYKEEKRAWEVVEYEPEPQDSDSDSEGDGQNSEYSDEDSTQPEDGTSPHKRKNTTRDAARKRRKLDEGVRLFPTIQPEFNKIGFDEYQLLKAKIDKYYTGGSWYAQSAASTIYILATLLERVDNDFLWLAILGLTFQYITSRISRDKYELYHSIYFDEVSRLNSPPVANDNAHSLILVNPDDTSVRTSEELRFMLFRHWTLYDAMFHSSYVASKLGIWKEKGRQRLTGLLAKMGFSIPQTQQPYSHMDMDLKRTLIQKLNDVAPEHGLIELSYPSFMRCHGFHTQPFSAADAVEGLRALLDVASGMRMEIEIEGMRNGGEWFGAGQLWDSNRAGKNGVSHQSDEVAKPNGNEEPREGEDARVQEPEWWVKNFWMAYDALSDITLLRDSLNLSMTLQRAIIRQGTSIIDKQDIRTTRNHRIVILAQGPDLALFSHPGVLGRLASWLVDALRDRLPGTAVGNSKKKGLPFVIACLDEAAGMYTIIGLMGALDFNQIRRNEFSYSFINAARQAHAEAEYASFESNTLKLPKKDLKLFLDCLCL</sequence>
<evidence type="ECO:0000256" key="2">
    <source>
        <dbReference type="ARBA" id="ARBA00010727"/>
    </source>
</evidence>
<reference evidence="8" key="1">
    <citation type="submission" date="2014-04" db="EMBL/GenBank/DDBJ databases">
        <title>Evolutionary Origins and Diversification of the Mycorrhizal Mutualists.</title>
        <authorList>
            <consortium name="DOE Joint Genome Institute"/>
            <consortium name="Mycorrhizal Genomics Consortium"/>
            <person name="Kohler A."/>
            <person name="Kuo A."/>
            <person name="Nagy L.G."/>
            <person name="Floudas D."/>
            <person name="Copeland A."/>
            <person name="Barry K.W."/>
            <person name="Cichocki N."/>
            <person name="Veneault-Fourrey C."/>
            <person name="LaButti K."/>
            <person name="Lindquist E.A."/>
            <person name="Lipzen A."/>
            <person name="Lundell T."/>
            <person name="Morin E."/>
            <person name="Murat C."/>
            <person name="Riley R."/>
            <person name="Ohm R."/>
            <person name="Sun H."/>
            <person name="Tunlid A."/>
            <person name="Henrissat B."/>
            <person name="Grigoriev I.V."/>
            <person name="Hibbett D.S."/>
            <person name="Martin F."/>
        </authorList>
    </citation>
    <scope>NUCLEOTIDE SEQUENCE [LARGE SCALE GENOMIC DNA]</scope>
    <source>
        <strain evidence="8">FD-334 SS-4</strain>
    </source>
</reference>
<organism evidence="7 8">
    <name type="scientific">Hypholoma sublateritium (strain FD-334 SS-4)</name>
    <dbReference type="NCBI Taxonomy" id="945553"/>
    <lineage>
        <taxon>Eukaryota</taxon>
        <taxon>Fungi</taxon>
        <taxon>Dikarya</taxon>
        <taxon>Basidiomycota</taxon>
        <taxon>Agaricomycotina</taxon>
        <taxon>Agaricomycetes</taxon>
        <taxon>Agaricomycetidae</taxon>
        <taxon>Agaricales</taxon>
        <taxon>Agaricineae</taxon>
        <taxon>Strophariaceae</taxon>
        <taxon>Hypholoma</taxon>
    </lineage>
</organism>
<dbReference type="STRING" id="945553.A0A0D2M5U6"/>
<feature type="region of interest" description="Disordered" evidence="6">
    <location>
        <begin position="486"/>
        <end position="514"/>
    </location>
</feature>
<dbReference type="GO" id="GO:0003688">
    <property type="term" value="F:DNA replication origin binding"/>
    <property type="evidence" value="ECO:0007669"/>
    <property type="project" value="TreeGrafter"/>
</dbReference>
<dbReference type="PANTHER" id="PTHR10507:SF0">
    <property type="entry name" value="CELL DIVISION CONTROL PROTEIN 45 HOMOLOG"/>
    <property type="match status" value="1"/>
</dbReference>
<keyword evidence="3" id="KW-0235">DNA replication</keyword>
<gene>
    <name evidence="7" type="ORF">HYPSUDRAFT_45082</name>
</gene>
<dbReference type="Proteomes" id="UP000054270">
    <property type="component" value="Unassembled WGS sequence"/>
</dbReference>
<dbReference type="GO" id="GO:0006270">
    <property type="term" value="P:DNA replication initiation"/>
    <property type="evidence" value="ECO:0007669"/>
    <property type="project" value="InterPro"/>
</dbReference>
<dbReference type="OMA" id="NWTQKGD"/>
<evidence type="ECO:0000256" key="5">
    <source>
        <dbReference type="ARBA" id="ARBA00023306"/>
    </source>
</evidence>
<dbReference type="InterPro" id="IPR003874">
    <property type="entry name" value="CDC45"/>
</dbReference>
<keyword evidence="8" id="KW-1185">Reference proteome</keyword>
<dbReference type="GO" id="GO:0031261">
    <property type="term" value="C:DNA replication preinitiation complex"/>
    <property type="evidence" value="ECO:0007669"/>
    <property type="project" value="TreeGrafter"/>
</dbReference>
<dbReference type="OrthoDB" id="10258882at2759"/>
<feature type="compositionally biased region" description="Basic and acidic residues" evidence="6">
    <location>
        <begin position="494"/>
        <end position="514"/>
    </location>
</feature>
<keyword evidence="5" id="KW-0131">Cell cycle</keyword>